<dbReference type="GO" id="GO:0008982">
    <property type="term" value="F:protein-N(PI)-phosphohistidine-sugar phosphotransferase activity"/>
    <property type="evidence" value="ECO:0007669"/>
    <property type="project" value="InterPro"/>
</dbReference>
<evidence type="ECO:0000313" key="10">
    <source>
        <dbReference type="Proteomes" id="UP000191448"/>
    </source>
</evidence>
<dbReference type="InterPro" id="IPR036095">
    <property type="entry name" value="PTS_EIIB-like_sf"/>
</dbReference>
<dbReference type="EMBL" id="LTAY01000056">
    <property type="protein sequence ID" value="OPX47168.1"/>
    <property type="molecule type" value="Genomic_DNA"/>
</dbReference>
<keyword evidence="4 9" id="KW-0808">Transferase</keyword>
<dbReference type="SUPFAM" id="SSF52794">
    <property type="entry name" value="PTS system IIB component-like"/>
    <property type="match status" value="1"/>
</dbReference>
<evidence type="ECO:0000256" key="2">
    <source>
        <dbReference type="ARBA" id="ARBA00022553"/>
    </source>
</evidence>
<dbReference type="AlphaFoldDB" id="A0A1V4STI0"/>
<evidence type="ECO:0000256" key="6">
    <source>
        <dbReference type="ARBA" id="ARBA00022777"/>
    </source>
</evidence>
<dbReference type="InterPro" id="IPR003501">
    <property type="entry name" value="PTS_EIIB_2/3"/>
</dbReference>
<gene>
    <name evidence="9" type="primary">licB_3</name>
    <name evidence="9" type="ORF">CLTHE_21430</name>
</gene>
<evidence type="ECO:0000313" key="9">
    <source>
        <dbReference type="EMBL" id="OPX47168.1"/>
    </source>
</evidence>
<dbReference type="Proteomes" id="UP000191448">
    <property type="component" value="Unassembled WGS sequence"/>
</dbReference>
<feature type="domain" description="PTS EIIB type-3" evidence="8">
    <location>
        <begin position="1"/>
        <end position="98"/>
    </location>
</feature>
<evidence type="ECO:0000259" key="8">
    <source>
        <dbReference type="PROSITE" id="PS51100"/>
    </source>
</evidence>
<dbReference type="InterPro" id="IPR013012">
    <property type="entry name" value="PTS_EIIB_3"/>
</dbReference>
<sequence length="98" mass="10686">MRVLLACGAGLSTSILMKKMEKYCEGIGEELKIDAVPVNNVEGYQNDYDCVLIGPQVSYRLDELKEILTIPVAGIPSLDYAIGNAENVMKLAHKITGK</sequence>
<evidence type="ECO:0000256" key="7">
    <source>
        <dbReference type="PROSITE-ProRule" id="PRU00423"/>
    </source>
</evidence>
<keyword evidence="5" id="KW-0598">Phosphotransferase system</keyword>
<dbReference type="Gene3D" id="3.40.50.2300">
    <property type="match status" value="1"/>
</dbReference>
<evidence type="ECO:0000256" key="1">
    <source>
        <dbReference type="ARBA" id="ARBA00022448"/>
    </source>
</evidence>
<dbReference type="EC" id="2.7.1.191" evidence="9"/>
<dbReference type="GO" id="GO:0016301">
    <property type="term" value="F:kinase activity"/>
    <property type="evidence" value="ECO:0007669"/>
    <property type="project" value="UniProtKB-KW"/>
</dbReference>
<dbReference type="Pfam" id="PF02302">
    <property type="entry name" value="PTS_IIB"/>
    <property type="match status" value="1"/>
</dbReference>
<dbReference type="RefSeq" id="WP_080023389.1">
    <property type="nucleotide sequence ID" value="NZ_LTAY01000056.1"/>
</dbReference>
<proteinExistence type="predicted"/>
<dbReference type="PANTHER" id="PTHR34581">
    <property type="entry name" value="PTS SYSTEM N,N'-DIACETYLCHITOBIOSE-SPECIFIC EIIB COMPONENT"/>
    <property type="match status" value="1"/>
</dbReference>
<keyword evidence="3" id="KW-0762">Sugar transport</keyword>
<accession>A0A1V4STI0</accession>
<dbReference type="CDD" id="cd05564">
    <property type="entry name" value="PTS_IIB_chitobiose_lichenan"/>
    <property type="match status" value="1"/>
</dbReference>
<dbReference type="GO" id="GO:0009401">
    <property type="term" value="P:phosphoenolpyruvate-dependent sugar phosphotransferase system"/>
    <property type="evidence" value="ECO:0007669"/>
    <property type="project" value="UniProtKB-KW"/>
</dbReference>
<dbReference type="PANTHER" id="PTHR34581:SF2">
    <property type="entry name" value="PTS SYSTEM N,N'-DIACETYLCHITOBIOSE-SPECIFIC EIIB COMPONENT"/>
    <property type="match status" value="1"/>
</dbReference>
<name>A0A1V4STI0_9CLOT</name>
<comment type="caution">
    <text evidence="9">The sequence shown here is derived from an EMBL/GenBank/DDBJ whole genome shotgun (WGS) entry which is preliminary data.</text>
</comment>
<feature type="modified residue" description="Phosphocysteine; by EIIA" evidence="7">
    <location>
        <position position="7"/>
    </location>
</feature>
<dbReference type="PROSITE" id="PS51100">
    <property type="entry name" value="PTS_EIIB_TYPE_3"/>
    <property type="match status" value="1"/>
</dbReference>
<reference evidence="9 10" key="1">
    <citation type="submission" date="2016-02" db="EMBL/GenBank/DDBJ databases">
        <title>Genome sequence of Clostridium thermobutyricum DSM 4928.</title>
        <authorList>
            <person name="Poehlein A."/>
            <person name="Daniel R."/>
        </authorList>
    </citation>
    <scope>NUCLEOTIDE SEQUENCE [LARGE SCALE GENOMIC DNA]</scope>
    <source>
        <strain evidence="9 10">DSM 4928</strain>
    </source>
</reference>
<keyword evidence="6" id="KW-0418">Kinase</keyword>
<organism evidence="9 10">
    <name type="scientific">Clostridium thermobutyricum DSM 4928</name>
    <dbReference type="NCBI Taxonomy" id="1121339"/>
    <lineage>
        <taxon>Bacteria</taxon>
        <taxon>Bacillati</taxon>
        <taxon>Bacillota</taxon>
        <taxon>Clostridia</taxon>
        <taxon>Eubacteriales</taxon>
        <taxon>Clostridiaceae</taxon>
        <taxon>Clostridium</taxon>
    </lineage>
</organism>
<keyword evidence="2" id="KW-0597">Phosphoprotein</keyword>
<dbReference type="InterPro" id="IPR051819">
    <property type="entry name" value="PTS_sugar-specific_EIIB"/>
</dbReference>
<protein>
    <submittedName>
        <fullName evidence="9">Lichenan-specific phosphotransferase enzyme IIB component</fullName>
        <ecNumber evidence="9">2.7.1.191</ecNumber>
    </submittedName>
</protein>
<keyword evidence="1" id="KW-0813">Transport</keyword>
<evidence type="ECO:0000256" key="4">
    <source>
        <dbReference type="ARBA" id="ARBA00022679"/>
    </source>
</evidence>
<evidence type="ECO:0000256" key="3">
    <source>
        <dbReference type="ARBA" id="ARBA00022597"/>
    </source>
</evidence>
<evidence type="ECO:0000256" key="5">
    <source>
        <dbReference type="ARBA" id="ARBA00022683"/>
    </source>
</evidence>
<dbReference type="OrthoDB" id="9808134at2"/>